<dbReference type="Proteomes" id="UP001474421">
    <property type="component" value="Unassembled WGS sequence"/>
</dbReference>
<dbReference type="GO" id="GO:0008643">
    <property type="term" value="P:carbohydrate transport"/>
    <property type="evidence" value="ECO:0007669"/>
    <property type="project" value="InterPro"/>
</dbReference>
<evidence type="ECO:0000313" key="5">
    <source>
        <dbReference type="EMBL" id="KAK9411200.1"/>
    </source>
</evidence>
<dbReference type="EMBL" id="JAOTOJ010000001">
    <property type="protein sequence ID" value="KAK9411200.1"/>
    <property type="molecule type" value="Genomic_DNA"/>
</dbReference>
<organism evidence="5 6">
    <name type="scientific">Crotalus adamanteus</name>
    <name type="common">Eastern diamondback rattlesnake</name>
    <dbReference type="NCBI Taxonomy" id="8729"/>
    <lineage>
        <taxon>Eukaryota</taxon>
        <taxon>Metazoa</taxon>
        <taxon>Chordata</taxon>
        <taxon>Craniata</taxon>
        <taxon>Vertebrata</taxon>
        <taxon>Euteleostomi</taxon>
        <taxon>Lepidosauria</taxon>
        <taxon>Squamata</taxon>
        <taxon>Bifurcata</taxon>
        <taxon>Unidentata</taxon>
        <taxon>Episquamata</taxon>
        <taxon>Toxicofera</taxon>
        <taxon>Serpentes</taxon>
        <taxon>Colubroidea</taxon>
        <taxon>Viperidae</taxon>
        <taxon>Crotalinae</taxon>
        <taxon>Crotalus</taxon>
    </lineage>
</organism>
<accession>A0AAW1C9T2</accession>
<evidence type="ECO:0000256" key="1">
    <source>
        <dbReference type="ARBA" id="ARBA00004141"/>
    </source>
</evidence>
<comment type="caution">
    <text evidence="5">The sequence shown here is derived from an EMBL/GenBank/DDBJ whole genome shotgun (WGS) entry which is preliminary data.</text>
</comment>
<dbReference type="InterPro" id="IPR036259">
    <property type="entry name" value="MFS_trans_sf"/>
</dbReference>
<dbReference type="InterPro" id="IPR039672">
    <property type="entry name" value="MFS_2"/>
</dbReference>
<protein>
    <submittedName>
        <fullName evidence="5">Major facilitator superfamily domain-containing protein 2B</fullName>
    </submittedName>
</protein>
<evidence type="ECO:0000256" key="4">
    <source>
        <dbReference type="SAM" id="Phobius"/>
    </source>
</evidence>
<dbReference type="FunFam" id="1.20.1250.20:FF:000260">
    <property type="entry name" value="Major facilitator superfamily domain containing 2B"/>
    <property type="match status" value="1"/>
</dbReference>
<feature type="transmembrane region" description="Helical" evidence="4">
    <location>
        <begin position="477"/>
        <end position="499"/>
    </location>
</feature>
<feature type="transmembrane region" description="Helical" evidence="4">
    <location>
        <begin position="374"/>
        <end position="394"/>
    </location>
</feature>
<feature type="region of interest" description="Disordered" evidence="3">
    <location>
        <begin position="141"/>
        <end position="167"/>
    </location>
</feature>
<keyword evidence="4" id="KW-1133">Transmembrane helix</keyword>
<proteinExistence type="inferred from homology"/>
<dbReference type="PANTHER" id="PTHR11328:SF30">
    <property type="entry name" value="SPHINGOSINE-1-PHOSPHATE TRANSPORTER MFSD2B"/>
    <property type="match status" value="1"/>
</dbReference>
<evidence type="ECO:0000313" key="6">
    <source>
        <dbReference type="Proteomes" id="UP001474421"/>
    </source>
</evidence>
<name>A0AAW1C9T2_CROAD</name>
<comment type="subcellular location">
    <subcellularLocation>
        <location evidence="1">Membrane</location>
        <topology evidence="1">Multi-pass membrane protein</topology>
    </subcellularLocation>
</comment>
<keyword evidence="4" id="KW-0472">Membrane</keyword>
<keyword evidence="4" id="KW-0812">Transmembrane</keyword>
<dbReference type="SUPFAM" id="SSF103473">
    <property type="entry name" value="MFS general substrate transporter"/>
    <property type="match status" value="1"/>
</dbReference>
<comment type="similarity">
    <text evidence="2">Belongs to the major facilitator superfamily.</text>
</comment>
<feature type="transmembrane region" description="Helical" evidence="4">
    <location>
        <begin position="454"/>
        <end position="471"/>
    </location>
</feature>
<dbReference type="PANTHER" id="PTHR11328">
    <property type="entry name" value="MAJOR FACILITATOR SUPERFAMILY DOMAIN-CONTAINING PROTEIN"/>
    <property type="match status" value="1"/>
</dbReference>
<sequence>MSRSHYCKWCTVLRREPSPRNLHSNRCIFLQISPKMKCNELRVCTPRPRFRNGFARRQVCKPANRIPGCANPLRTSRDGKTRVRHEFPSPRYRNVPYPTERVGKALGKLRAKRRAFQCSPDKALSCDRSRPGLSSAEKLAAERLSPSPPLQTTGQSSVLPEPEPGGSVEGLAHEDKLSVCSKLCYGIGGAPNQVASSATSFFLQIYLLDIAQIPPFQASLVQVIGRACGAAADPLAGFFINRSKTTRFGQLMPWLLGCTPFTIVSYILMWYLPPFISNRILWYLTFYCLFQALSTLYQVPYSALTMFLSTDQADRDSATAYRMAFEVLGTLIGATLHGQIVAGAHTSSHCIQNETIGLHQNSSEVIDVSYGKKVYMIAAGLIGGIYLVGILSLFFGVKEKVAVQIEQGNFVLFCTYAAGLRSHFQNLVVIILVSATVSVPFWQRFLKHFGKKKAACGISLMIPSVIVLVTIPNVFLAYLVAFVSGFSIAASFLLPWSMLPDVVDHFRMQNIHLSGHETIFYSSFIFFTKMSTGIGMGISSFSLQFVGYKSGMCVQSTHVVITLKILVGGIPSILILLGLFILLFYPINEKSQKEVKYAFENSRRNHVKTENIVEESSYVGKPE</sequence>
<feature type="transmembrane region" description="Helical" evidence="4">
    <location>
        <begin position="519"/>
        <end position="541"/>
    </location>
</feature>
<dbReference type="Pfam" id="PF13347">
    <property type="entry name" value="MFS_2"/>
    <property type="match status" value="2"/>
</dbReference>
<evidence type="ECO:0000256" key="2">
    <source>
        <dbReference type="ARBA" id="ARBA00008335"/>
    </source>
</evidence>
<dbReference type="GO" id="GO:0015293">
    <property type="term" value="F:symporter activity"/>
    <property type="evidence" value="ECO:0007669"/>
    <property type="project" value="InterPro"/>
</dbReference>
<dbReference type="GO" id="GO:0046624">
    <property type="term" value="F:sphingolipid transporter activity"/>
    <property type="evidence" value="ECO:0007669"/>
    <property type="project" value="TreeGrafter"/>
</dbReference>
<dbReference type="AlphaFoldDB" id="A0AAW1C9T2"/>
<evidence type="ECO:0000256" key="3">
    <source>
        <dbReference type="SAM" id="MobiDB-lite"/>
    </source>
</evidence>
<reference evidence="5 6" key="1">
    <citation type="journal article" date="2024" name="Proc. Natl. Acad. Sci. U.S.A.">
        <title>The genetic regulatory architecture and epigenomic basis for age-related changes in rattlesnake venom.</title>
        <authorList>
            <person name="Hogan M.P."/>
            <person name="Holding M.L."/>
            <person name="Nystrom G.S."/>
            <person name="Colston T.J."/>
            <person name="Bartlett D.A."/>
            <person name="Mason A.J."/>
            <person name="Ellsworth S.A."/>
            <person name="Rautsaw R.M."/>
            <person name="Lawrence K.C."/>
            <person name="Strickland J.L."/>
            <person name="He B."/>
            <person name="Fraser P."/>
            <person name="Margres M.J."/>
            <person name="Gilbert D.M."/>
            <person name="Gibbs H.L."/>
            <person name="Parkinson C.L."/>
            <person name="Rokyta D.R."/>
        </authorList>
    </citation>
    <scope>NUCLEOTIDE SEQUENCE [LARGE SCALE GENOMIC DNA]</scope>
    <source>
        <strain evidence="5">DRR0105</strain>
    </source>
</reference>
<dbReference type="Gene3D" id="1.20.1250.20">
    <property type="entry name" value="MFS general substrate transporter like domains"/>
    <property type="match status" value="2"/>
</dbReference>
<feature type="transmembrane region" description="Helical" evidence="4">
    <location>
        <begin position="280"/>
        <end position="299"/>
    </location>
</feature>
<gene>
    <name evidence="5" type="ORF">NXF25_002375</name>
</gene>
<feature type="transmembrane region" description="Helical" evidence="4">
    <location>
        <begin position="424"/>
        <end position="442"/>
    </location>
</feature>
<feature type="transmembrane region" description="Helical" evidence="4">
    <location>
        <begin position="251"/>
        <end position="273"/>
    </location>
</feature>
<keyword evidence="6" id="KW-1185">Reference proteome</keyword>
<dbReference type="GO" id="GO:0005886">
    <property type="term" value="C:plasma membrane"/>
    <property type="evidence" value="ECO:0007669"/>
    <property type="project" value="TreeGrafter"/>
</dbReference>
<feature type="transmembrane region" description="Helical" evidence="4">
    <location>
        <begin position="561"/>
        <end position="585"/>
    </location>
</feature>